<reference evidence="1 2" key="1">
    <citation type="journal article" date="2018" name="BMC Genomics">
        <title>Comparative genome analyses reveal sequence features reflecting distinct modes of host-adaptation between dicot and monocot powdery mildew.</title>
        <authorList>
            <person name="Wu Y."/>
            <person name="Ma X."/>
            <person name="Pan Z."/>
            <person name="Kale S.D."/>
            <person name="Song Y."/>
            <person name="King H."/>
            <person name="Zhang Q."/>
            <person name="Presley C."/>
            <person name="Deng X."/>
            <person name="Wei C.I."/>
            <person name="Xiao S."/>
        </authorList>
    </citation>
    <scope>NUCLEOTIDE SEQUENCE [LARGE SCALE GENOMIC DNA]</scope>
    <source>
        <strain evidence="1">UMSG2</strain>
    </source>
</reference>
<dbReference type="Proteomes" id="UP000286134">
    <property type="component" value="Unassembled WGS sequence"/>
</dbReference>
<name>A0A420HC73_9PEZI</name>
<dbReference type="STRING" id="212602.A0A420HC73"/>
<accession>A0A420HC73</accession>
<dbReference type="EMBL" id="MCFK01009285">
    <property type="protein sequence ID" value="RKF55040.1"/>
    <property type="molecule type" value="Genomic_DNA"/>
</dbReference>
<evidence type="ECO:0000313" key="2">
    <source>
        <dbReference type="Proteomes" id="UP000286134"/>
    </source>
</evidence>
<protein>
    <submittedName>
        <fullName evidence="1">Uncharacterized protein</fullName>
    </submittedName>
</protein>
<keyword evidence="2" id="KW-1185">Reference proteome</keyword>
<proteinExistence type="predicted"/>
<sequence length="225" mass="25836">MESSLLEGIYTRWNHILSQLNVEIQWISGCRNEIADALSRTVFSEPSEAQDEVLMSYGKLMRSQDGDTKWIWKDGKGGYLDLINKRRQIEVQERTDTVCFPDTEISGEATVDVVEAHLLAMAIEDFVDENPKYGKSLHASYRGPFVVAGFAGEHKKSYLLRQVDGQKIKYSYHGDQLRPFRLREGYLITGNEKRIPAYQNLRSGKASYEVPKPTKYFEGSWTRKN</sequence>
<comment type="caution">
    <text evidence="1">The sequence shown here is derived from an EMBL/GenBank/DDBJ whole genome shotgun (WGS) entry which is preliminary data.</text>
</comment>
<dbReference type="OrthoDB" id="3563554at2759"/>
<evidence type="ECO:0000313" key="1">
    <source>
        <dbReference type="EMBL" id="RKF55040.1"/>
    </source>
</evidence>
<organism evidence="1 2">
    <name type="scientific">Erysiphe neolycopersici</name>
    <dbReference type="NCBI Taxonomy" id="212602"/>
    <lineage>
        <taxon>Eukaryota</taxon>
        <taxon>Fungi</taxon>
        <taxon>Dikarya</taxon>
        <taxon>Ascomycota</taxon>
        <taxon>Pezizomycotina</taxon>
        <taxon>Leotiomycetes</taxon>
        <taxon>Erysiphales</taxon>
        <taxon>Erysiphaceae</taxon>
        <taxon>Erysiphe</taxon>
    </lineage>
</organism>
<gene>
    <name evidence="1" type="ORF">OnM2_092022</name>
</gene>
<dbReference type="AlphaFoldDB" id="A0A420HC73"/>